<organism evidence="1 2">
    <name type="scientific">Stephania japonica</name>
    <dbReference type="NCBI Taxonomy" id="461633"/>
    <lineage>
        <taxon>Eukaryota</taxon>
        <taxon>Viridiplantae</taxon>
        <taxon>Streptophyta</taxon>
        <taxon>Embryophyta</taxon>
        <taxon>Tracheophyta</taxon>
        <taxon>Spermatophyta</taxon>
        <taxon>Magnoliopsida</taxon>
        <taxon>Ranunculales</taxon>
        <taxon>Menispermaceae</taxon>
        <taxon>Menispermoideae</taxon>
        <taxon>Cissampelideae</taxon>
        <taxon>Stephania</taxon>
    </lineage>
</organism>
<dbReference type="Proteomes" id="UP001417504">
    <property type="component" value="Unassembled WGS sequence"/>
</dbReference>
<reference evidence="1 2" key="1">
    <citation type="submission" date="2024-01" db="EMBL/GenBank/DDBJ databases">
        <title>Genome assemblies of Stephania.</title>
        <authorList>
            <person name="Yang L."/>
        </authorList>
    </citation>
    <scope>NUCLEOTIDE SEQUENCE [LARGE SCALE GENOMIC DNA]</scope>
    <source>
        <strain evidence="1">QJT</strain>
        <tissue evidence="1">Leaf</tissue>
    </source>
</reference>
<dbReference type="EMBL" id="JBBNAE010000005">
    <property type="protein sequence ID" value="KAK9124576.1"/>
    <property type="molecule type" value="Genomic_DNA"/>
</dbReference>
<accession>A0AAP0J1W0</accession>
<name>A0AAP0J1W0_9MAGN</name>
<keyword evidence="2" id="KW-1185">Reference proteome</keyword>
<proteinExistence type="predicted"/>
<protein>
    <submittedName>
        <fullName evidence="1">Uncharacterized protein</fullName>
    </submittedName>
</protein>
<comment type="caution">
    <text evidence="1">The sequence shown here is derived from an EMBL/GenBank/DDBJ whole genome shotgun (WGS) entry which is preliminary data.</text>
</comment>
<sequence length="66" mass="6938">MIMWSSSTSSLGLGQYGYFSINDYLVLSPNTAGTVGVSAQTTVPTAKLHILIFVSIVSAAKPKTTD</sequence>
<dbReference type="AlphaFoldDB" id="A0AAP0J1W0"/>
<evidence type="ECO:0000313" key="1">
    <source>
        <dbReference type="EMBL" id="KAK9124576.1"/>
    </source>
</evidence>
<gene>
    <name evidence="1" type="ORF">Sjap_014178</name>
</gene>
<evidence type="ECO:0000313" key="2">
    <source>
        <dbReference type="Proteomes" id="UP001417504"/>
    </source>
</evidence>